<comment type="similarity">
    <text evidence="1">Belongs to the ATP-dependent AMP-binding enzyme family.</text>
</comment>
<evidence type="ECO:0000256" key="1">
    <source>
        <dbReference type="ARBA" id="ARBA00006432"/>
    </source>
</evidence>
<dbReference type="InterPro" id="IPR045851">
    <property type="entry name" value="AMP-bd_C_sf"/>
</dbReference>
<dbReference type="InterPro" id="IPR000873">
    <property type="entry name" value="AMP-dep_synth/lig_dom"/>
</dbReference>
<reference evidence="5 6" key="1">
    <citation type="submission" date="2018-03" db="EMBL/GenBank/DDBJ databases">
        <title>Complete genome sequence of Thauera aromatica, a model organism for studying aromatic compound degradation under denitrifying conditions.</title>
        <authorList>
            <person name="Lo H.-Y."/>
            <person name="Goris T."/>
            <person name="Boll M."/>
            <person name="Mueller J.A."/>
        </authorList>
    </citation>
    <scope>NUCLEOTIDE SEQUENCE [LARGE SCALE GENOMIC DNA]</scope>
    <source>
        <strain evidence="5 6">K172</strain>
    </source>
</reference>
<evidence type="ECO:0000256" key="2">
    <source>
        <dbReference type="ARBA" id="ARBA00022598"/>
    </source>
</evidence>
<dbReference type="Proteomes" id="UP000241885">
    <property type="component" value="Chromosome"/>
</dbReference>
<evidence type="ECO:0000259" key="3">
    <source>
        <dbReference type="Pfam" id="PF00501"/>
    </source>
</evidence>
<protein>
    <submittedName>
        <fullName evidence="5">2,3-dihydroxybenzoate-AMP ligase</fullName>
        <ecNumber evidence="5">2.7.7.58</ecNumber>
    </submittedName>
</protein>
<evidence type="ECO:0000313" key="6">
    <source>
        <dbReference type="Proteomes" id="UP000241885"/>
    </source>
</evidence>
<proteinExistence type="inferred from homology"/>
<keyword evidence="6" id="KW-1185">Reference proteome</keyword>
<dbReference type="GO" id="GO:0006631">
    <property type="term" value="P:fatty acid metabolic process"/>
    <property type="evidence" value="ECO:0007669"/>
    <property type="project" value="TreeGrafter"/>
</dbReference>
<keyword evidence="5" id="KW-0808">Transferase</keyword>
<feature type="domain" description="AMP-dependent synthetase/ligase" evidence="3">
    <location>
        <begin position="32"/>
        <end position="403"/>
    </location>
</feature>
<dbReference type="PROSITE" id="PS00455">
    <property type="entry name" value="AMP_BINDING"/>
    <property type="match status" value="1"/>
</dbReference>
<keyword evidence="5" id="KW-0548">Nucleotidyltransferase</keyword>
<dbReference type="AlphaFoldDB" id="A0A2R4BSD5"/>
<dbReference type="GO" id="GO:0031956">
    <property type="term" value="F:medium-chain fatty acid-CoA ligase activity"/>
    <property type="evidence" value="ECO:0007669"/>
    <property type="project" value="TreeGrafter"/>
</dbReference>
<dbReference type="InterPro" id="IPR025110">
    <property type="entry name" value="AMP-bd_C"/>
</dbReference>
<accession>A0A2R4BSD5</accession>
<evidence type="ECO:0000259" key="4">
    <source>
        <dbReference type="Pfam" id="PF13193"/>
    </source>
</evidence>
<name>A0A2R4BSD5_THAAR</name>
<dbReference type="FunFam" id="3.30.300.30:FF:000008">
    <property type="entry name" value="2,3-dihydroxybenzoate-AMP ligase"/>
    <property type="match status" value="1"/>
</dbReference>
<sequence length="553" mass="61163">MLSGCVPWDEKTARYYREKGYWEDIGIADMVERGASAHPEKLAIVSGDKRITYGQVMDAVNRLACRLVEAGLRATDRVVIQLPNSPNFIYSYLALTRIGAIPVMALRAHRHTEVRHFINASGAVGYFIPDEINNFDYRQMAESLRPECPGLKYVLVDGEAGSGQHSLKKMIEEEVEQERVAEALGDIRINPDEVATMLLSGGTTSMSKLIPRTHNDYVLNARLCGRAADFDGNTVFMAILPLGHNYNLASPGILATFYYGGAVVLAPSGDPDEVLSLVEREGVSVIAAVIPLIANWLNSNAMDKYDLSSLKVVQNGGARLPPDLRKQIALRLGATPQEIFGTAEGLINMTRLDDPEHLLLESSGAPVCEDDEIKVLNEEGLEVKDGELGELVVRGPYTIRGYFNSPEVNAGAFTPDGFYRMGDIVYKEGRYVFAAGRKKDFINRGGEKISCEEVEDIILQHPKVFQTSLVAMPDDIFGERACAFVRPKFGEMISLDELVEFMRSKKIASFKLPERLEVIDEFPVSPVGKILKKQLRENIATKISAEKEKSLTN</sequence>
<organism evidence="5 6">
    <name type="scientific">Thauera aromatica K172</name>
    <dbReference type="NCBI Taxonomy" id="44139"/>
    <lineage>
        <taxon>Bacteria</taxon>
        <taxon>Pseudomonadati</taxon>
        <taxon>Pseudomonadota</taxon>
        <taxon>Betaproteobacteria</taxon>
        <taxon>Rhodocyclales</taxon>
        <taxon>Zoogloeaceae</taxon>
        <taxon>Thauera</taxon>
    </lineage>
</organism>
<keyword evidence="2 5" id="KW-0436">Ligase</keyword>
<dbReference type="Gene3D" id="3.30.300.30">
    <property type="match status" value="1"/>
</dbReference>
<dbReference type="EMBL" id="CP028339">
    <property type="protein sequence ID" value="AVR90249.1"/>
    <property type="molecule type" value="Genomic_DNA"/>
</dbReference>
<dbReference type="EC" id="2.7.7.58" evidence="5"/>
<dbReference type="Pfam" id="PF00501">
    <property type="entry name" value="AMP-binding"/>
    <property type="match status" value="1"/>
</dbReference>
<dbReference type="Gene3D" id="2.30.38.10">
    <property type="entry name" value="Luciferase, Domain 3"/>
    <property type="match status" value="1"/>
</dbReference>
<dbReference type="InterPro" id="IPR020845">
    <property type="entry name" value="AMP-binding_CS"/>
</dbReference>
<dbReference type="Gene3D" id="3.40.50.980">
    <property type="match status" value="2"/>
</dbReference>
<dbReference type="GO" id="GO:0016779">
    <property type="term" value="F:nucleotidyltransferase activity"/>
    <property type="evidence" value="ECO:0007669"/>
    <property type="project" value="UniProtKB-KW"/>
</dbReference>
<evidence type="ECO:0000313" key="5">
    <source>
        <dbReference type="EMBL" id="AVR90249.1"/>
    </source>
</evidence>
<feature type="domain" description="AMP-binding enzyme C-terminal" evidence="4">
    <location>
        <begin position="453"/>
        <end position="529"/>
    </location>
</feature>
<dbReference type="RefSeq" id="WP_107222218.1">
    <property type="nucleotide sequence ID" value="NZ_CP028339.1"/>
</dbReference>
<gene>
    <name evidence="5" type="ORF">Tharo_3368</name>
</gene>
<dbReference type="PANTHER" id="PTHR43201:SF5">
    <property type="entry name" value="MEDIUM-CHAIN ACYL-COA LIGASE ACSF2, MITOCHONDRIAL"/>
    <property type="match status" value="1"/>
</dbReference>
<dbReference type="OrthoDB" id="9766486at2"/>
<dbReference type="KEGG" id="tak:Tharo_3368"/>
<dbReference type="Pfam" id="PF13193">
    <property type="entry name" value="AMP-binding_C"/>
    <property type="match status" value="1"/>
</dbReference>
<dbReference type="PANTHER" id="PTHR43201">
    <property type="entry name" value="ACYL-COA SYNTHETASE"/>
    <property type="match status" value="1"/>
</dbReference>
<dbReference type="SUPFAM" id="SSF56801">
    <property type="entry name" value="Acetyl-CoA synthetase-like"/>
    <property type="match status" value="1"/>
</dbReference>